<keyword evidence="4" id="KW-0472">Membrane</keyword>
<keyword evidence="4" id="KW-1133">Transmembrane helix</keyword>
<keyword evidence="7" id="KW-1185">Reference proteome</keyword>
<name>A0A429GQU6_9CREN</name>
<evidence type="ECO:0000256" key="2">
    <source>
        <dbReference type="ARBA" id="ARBA00022801"/>
    </source>
</evidence>
<dbReference type="CDD" id="cd00599">
    <property type="entry name" value="GH25_muramidase"/>
    <property type="match status" value="1"/>
</dbReference>
<dbReference type="SUPFAM" id="SSF53300">
    <property type="entry name" value="vWA-like"/>
    <property type="match status" value="1"/>
</dbReference>
<feature type="domain" description="VWFA" evidence="5">
    <location>
        <begin position="262"/>
        <end position="438"/>
    </location>
</feature>
<dbReference type="PANTHER" id="PTHR34135">
    <property type="entry name" value="LYSOZYME"/>
    <property type="match status" value="1"/>
</dbReference>
<dbReference type="AlphaFoldDB" id="A0A429GQU6"/>
<gene>
    <name evidence="6" type="ORF">D6D85_04670</name>
</gene>
<evidence type="ECO:0000256" key="3">
    <source>
        <dbReference type="ARBA" id="ARBA00023295"/>
    </source>
</evidence>
<keyword evidence="4" id="KW-0812">Transmembrane</keyword>
<dbReference type="SMART" id="SM00327">
    <property type="entry name" value="VWA"/>
    <property type="match status" value="1"/>
</dbReference>
<dbReference type="SMART" id="SM00641">
    <property type="entry name" value="Glyco_25"/>
    <property type="match status" value="1"/>
</dbReference>
<dbReference type="Pfam" id="PF00092">
    <property type="entry name" value="VWA"/>
    <property type="match status" value="1"/>
</dbReference>
<dbReference type="SUPFAM" id="SSF51445">
    <property type="entry name" value="(Trans)glycosidases"/>
    <property type="match status" value="1"/>
</dbReference>
<reference evidence="6 7" key="1">
    <citation type="submission" date="2018-10" db="EMBL/GenBank/DDBJ databases">
        <title>Co-occurring genomic capacity for anaerobic methane metabolism and dissimilatory sulfite reduction discovered in the Korarchaeota.</title>
        <authorList>
            <person name="Mckay L.J."/>
            <person name="Dlakic M."/>
            <person name="Fields M.W."/>
            <person name="Delmont T.O."/>
            <person name="Eren A.M."/>
            <person name="Jay Z.J."/>
            <person name="Klingelsmith K.B."/>
            <person name="Rusch D.B."/>
            <person name="Inskeep W.P."/>
        </authorList>
    </citation>
    <scope>NUCLEOTIDE SEQUENCE [LARGE SCALE GENOMIC DNA]</scope>
    <source>
        <strain evidence="6 7">MDKW</strain>
    </source>
</reference>
<keyword evidence="2" id="KW-0378">Hydrolase</keyword>
<comment type="similarity">
    <text evidence="1">Belongs to the glycosyl hydrolase 25 family.</text>
</comment>
<sequence>MKLKKEFSVLLFIGLMMASIILSGHIPRVEVLAQSSKRVKGIDVREDINWSEVYHLGYRFVFVKATEGVNWAKPGFEKRVEDARRAGFLVGVYHFGLPVDKEGNPLNKAKDEAESFLQLAGNYLKEGYLRPALDIEDIKHPKLGELHPELLGKEKLAQWIKEWMDTVEGKTGVRPILYMNSFLFYFLRDSTIVDQYDIWIADPINREPTSIDFPETGGWKTWAFWQYQRDVNLANGKADLNLFNGDETELRKFIITPAKNFDIVLVIDRSGSMGDIWQGEMKIDSAKKSAEALINVILPGNRIALITFATDAHVDVHLTSNFDAVKNAISKAWPGGYTNIGEALKEALNELETGIGVMKAIVFFTDGHITTGMKEEDVLEGPVKEAIDKKIKIYTIGYGDPSYLREEFLRKMAESTGGKYYYASDSFKLENIFIESGLRTTGWKIESTFTGSVKEGEIVKAGTFNVAFGTDSIRVVLNWKGSNLDLKIYDPLGKEINFTAPNVIYSGDVKPEYVIIKNPLAGPWTVKVYGKIVPQKEEYYVWISTYVLPSAQAFSIHGYVPLLILSLIFLLIGIFTWRSISKKSLNNKL</sequence>
<dbReference type="RefSeq" id="WP_125670871.1">
    <property type="nucleotide sequence ID" value="NZ_RCOS01000062.1"/>
</dbReference>
<accession>A0A429GQU6</accession>
<evidence type="ECO:0000256" key="1">
    <source>
        <dbReference type="ARBA" id="ARBA00010646"/>
    </source>
</evidence>
<dbReference type="GO" id="GO:0016052">
    <property type="term" value="P:carbohydrate catabolic process"/>
    <property type="evidence" value="ECO:0007669"/>
    <property type="project" value="TreeGrafter"/>
</dbReference>
<dbReference type="GO" id="GO:0009253">
    <property type="term" value="P:peptidoglycan catabolic process"/>
    <property type="evidence" value="ECO:0007669"/>
    <property type="project" value="InterPro"/>
</dbReference>
<evidence type="ECO:0000313" key="6">
    <source>
        <dbReference type="EMBL" id="RSN76248.1"/>
    </source>
</evidence>
<organism evidence="6 7">
    <name type="scientific">Candidatus Methanodesulfokora washburnensis</name>
    <dbReference type="NCBI Taxonomy" id="2478471"/>
    <lineage>
        <taxon>Archaea</taxon>
        <taxon>Thermoproteota</taxon>
        <taxon>Candidatus Korarchaeia</taxon>
        <taxon>Candidatus Korarchaeia incertae sedis</taxon>
        <taxon>Candidatus Methanodesulfokora</taxon>
    </lineage>
</organism>
<dbReference type="PROSITE" id="PS51904">
    <property type="entry name" value="GLYCOSYL_HYDROL_F25_2"/>
    <property type="match status" value="1"/>
</dbReference>
<dbReference type="EMBL" id="RCOS01000062">
    <property type="protein sequence ID" value="RSN76248.1"/>
    <property type="molecule type" value="Genomic_DNA"/>
</dbReference>
<comment type="caution">
    <text evidence="6">The sequence shown here is derived from an EMBL/GenBank/DDBJ whole genome shotgun (WGS) entry which is preliminary data.</text>
</comment>
<dbReference type="Proteomes" id="UP000277582">
    <property type="component" value="Unassembled WGS sequence"/>
</dbReference>
<dbReference type="InterPro" id="IPR002053">
    <property type="entry name" value="Glyco_hydro_25"/>
</dbReference>
<dbReference type="PANTHER" id="PTHR34135:SF2">
    <property type="entry name" value="LYSOZYME"/>
    <property type="match status" value="1"/>
</dbReference>
<dbReference type="OrthoDB" id="3296at2157"/>
<dbReference type="GO" id="GO:0016998">
    <property type="term" value="P:cell wall macromolecule catabolic process"/>
    <property type="evidence" value="ECO:0007669"/>
    <property type="project" value="InterPro"/>
</dbReference>
<feature type="transmembrane region" description="Helical" evidence="4">
    <location>
        <begin position="559"/>
        <end position="580"/>
    </location>
</feature>
<dbReference type="InterPro" id="IPR018077">
    <property type="entry name" value="Glyco_hydro_fam25_subgr"/>
</dbReference>
<dbReference type="PROSITE" id="PS50234">
    <property type="entry name" value="VWFA"/>
    <property type="match status" value="1"/>
</dbReference>
<dbReference type="Gene3D" id="3.20.20.80">
    <property type="entry name" value="Glycosidases"/>
    <property type="match status" value="1"/>
</dbReference>
<dbReference type="Pfam" id="PF01183">
    <property type="entry name" value="Glyco_hydro_25"/>
    <property type="match status" value="1"/>
</dbReference>
<proteinExistence type="inferred from homology"/>
<dbReference type="Gene3D" id="3.40.50.410">
    <property type="entry name" value="von Willebrand factor, type A domain"/>
    <property type="match status" value="1"/>
</dbReference>
<dbReference type="CDD" id="cd00198">
    <property type="entry name" value="vWFA"/>
    <property type="match status" value="1"/>
</dbReference>
<dbReference type="Gene3D" id="2.60.120.380">
    <property type="match status" value="1"/>
</dbReference>
<evidence type="ECO:0000259" key="5">
    <source>
        <dbReference type="PROSITE" id="PS50234"/>
    </source>
</evidence>
<keyword evidence="3" id="KW-0326">Glycosidase</keyword>
<dbReference type="InterPro" id="IPR002035">
    <property type="entry name" value="VWF_A"/>
</dbReference>
<dbReference type="InterPro" id="IPR036465">
    <property type="entry name" value="vWFA_dom_sf"/>
</dbReference>
<dbReference type="InterPro" id="IPR017853">
    <property type="entry name" value="GH"/>
</dbReference>
<evidence type="ECO:0000313" key="7">
    <source>
        <dbReference type="Proteomes" id="UP000277582"/>
    </source>
</evidence>
<dbReference type="GO" id="GO:0003796">
    <property type="term" value="F:lysozyme activity"/>
    <property type="evidence" value="ECO:0007669"/>
    <property type="project" value="InterPro"/>
</dbReference>
<protein>
    <submittedName>
        <fullName evidence="6">VWA domain-containing protein</fullName>
    </submittedName>
</protein>
<evidence type="ECO:0000256" key="4">
    <source>
        <dbReference type="SAM" id="Phobius"/>
    </source>
</evidence>